<organism evidence="2">
    <name type="scientific">Chromera velia CCMP2878</name>
    <dbReference type="NCBI Taxonomy" id="1169474"/>
    <lineage>
        <taxon>Eukaryota</taxon>
        <taxon>Sar</taxon>
        <taxon>Alveolata</taxon>
        <taxon>Colpodellida</taxon>
        <taxon>Chromeraceae</taxon>
        <taxon>Chromera</taxon>
    </lineage>
</organism>
<dbReference type="GO" id="GO:0000963">
    <property type="term" value="P:mitochondrial RNA processing"/>
    <property type="evidence" value="ECO:0007669"/>
    <property type="project" value="TreeGrafter"/>
</dbReference>
<dbReference type="GO" id="GO:0003723">
    <property type="term" value="F:RNA binding"/>
    <property type="evidence" value="ECO:0007669"/>
    <property type="project" value="TreeGrafter"/>
</dbReference>
<dbReference type="GO" id="GO:0005759">
    <property type="term" value="C:mitochondrial matrix"/>
    <property type="evidence" value="ECO:0007669"/>
    <property type="project" value="TreeGrafter"/>
</dbReference>
<feature type="region of interest" description="Disordered" evidence="1">
    <location>
        <begin position="355"/>
        <end position="377"/>
    </location>
</feature>
<dbReference type="PANTHER" id="PTHR21228:SF40">
    <property type="entry name" value="LD45607P"/>
    <property type="match status" value="1"/>
</dbReference>
<dbReference type="VEuPathDB" id="CryptoDB:Cvel_22970"/>
<gene>
    <name evidence="2" type="ORF">Cvel_22970</name>
</gene>
<evidence type="ECO:0000256" key="1">
    <source>
        <dbReference type="SAM" id="MobiDB-lite"/>
    </source>
</evidence>
<dbReference type="InterPro" id="IPR050870">
    <property type="entry name" value="FAST_kinase"/>
</dbReference>
<name>A0A0G4GQW3_9ALVE</name>
<dbReference type="PANTHER" id="PTHR21228">
    <property type="entry name" value="FAST LEU-RICH DOMAIN-CONTAINING"/>
    <property type="match status" value="1"/>
</dbReference>
<sequence>MHSLLASGCVRCAHRRIPSSLSLRRLWRRQVSSVADRLPQQFAFAQSAFTEIENLSRSLAFVRAHFPPFSSGSEPLWRLYASELLKGGVVEAHHMEEVAEVLSSKGFSVLSFWDKFFASVSPLVESAGALSLLSLAESLRKIGHRDENLLERLVSVWRDGVLQMPKPDVARLVTCLAGLRTSNTRLLGEIVELVIEEGPEFESSDLIDIVHSFALLEVRDEDLLRCAGRVLHPRLERLELTPLEAVKLARAYALLQWEHITFFKTLSTHAIANWRSFMMAVAIGETDSAAQILRVPNRTAEAPPVVKVRESVSQQVRHLTETATSFDDLFREPDYQEGFGRPRDFVRMTPSEKSAIASREGGELGQENTRETGGAEDTAATYETAQPQMSEMTAGQVAMLADSLQLLKFDSFAPYFSDLASVLLGRLEDPLALLTLDPQQLCAVMLTVARLHRGEKRFLPLVELSTRRMFWMFSCHIAKPHTFALFLKNLAIWRWYGTQVKRRGKNFRVAEALSIDFLKESRVVTEDLLVPDETAEEPEDVAEIVRMGVTKASLLERMGQTVCARVYEFELPSLCSALRSMAYLDFTEEAFFSAFVEYLKERTPEMASRDIKNLRDAFNKARRHEAHLFNLMGKRWQDIQQSSLTIKHRGSVVPRTGSALDRPPESFQHPSTGAVPPPRIQTIG</sequence>
<protein>
    <submittedName>
        <fullName evidence="2">Uncharacterized protein</fullName>
    </submittedName>
</protein>
<proteinExistence type="predicted"/>
<reference evidence="2" key="1">
    <citation type="submission" date="2014-11" db="EMBL/GenBank/DDBJ databases">
        <authorList>
            <person name="Otto D Thomas"/>
            <person name="Naeem Raeece"/>
        </authorList>
    </citation>
    <scope>NUCLEOTIDE SEQUENCE</scope>
</reference>
<dbReference type="GO" id="GO:0035770">
    <property type="term" value="C:ribonucleoprotein granule"/>
    <property type="evidence" value="ECO:0007669"/>
    <property type="project" value="TreeGrafter"/>
</dbReference>
<accession>A0A0G4GQW3</accession>
<dbReference type="GO" id="GO:0044528">
    <property type="term" value="P:regulation of mitochondrial mRNA stability"/>
    <property type="evidence" value="ECO:0007669"/>
    <property type="project" value="TreeGrafter"/>
</dbReference>
<dbReference type="PhylomeDB" id="A0A0G4GQW3"/>
<evidence type="ECO:0000313" key="2">
    <source>
        <dbReference type="EMBL" id="CEM32835.1"/>
    </source>
</evidence>
<feature type="region of interest" description="Disordered" evidence="1">
    <location>
        <begin position="652"/>
        <end position="684"/>
    </location>
</feature>
<feature type="compositionally biased region" description="Pro residues" evidence="1">
    <location>
        <begin position="675"/>
        <end position="684"/>
    </location>
</feature>
<dbReference type="EMBL" id="CDMZ01001453">
    <property type="protein sequence ID" value="CEM32835.1"/>
    <property type="molecule type" value="Genomic_DNA"/>
</dbReference>
<dbReference type="AlphaFoldDB" id="A0A0G4GQW3"/>